<dbReference type="EMBL" id="KZ303847">
    <property type="protein sequence ID" value="PHZ13508.1"/>
    <property type="molecule type" value="Genomic_DNA"/>
</dbReference>
<sequence length="60" mass="6891">MKKKSHSILDCKACNILWNRDANASRNMLDISWAICRGKERPSVFTRKAAVEITVPFNRV</sequence>
<name>A0A2G4SXH6_RHIZD</name>
<dbReference type="GeneID" id="35436397"/>
<dbReference type="AlphaFoldDB" id="A0A2G4SXH6"/>
<proteinExistence type="predicted"/>
<evidence type="ECO:0000313" key="2">
    <source>
        <dbReference type="Proteomes" id="UP000242254"/>
    </source>
</evidence>
<gene>
    <name evidence="1" type="ORF">RHIMIDRAFT_120980</name>
</gene>
<dbReference type="Proteomes" id="UP000242254">
    <property type="component" value="Unassembled WGS sequence"/>
</dbReference>
<reference evidence="1 2" key="1">
    <citation type="journal article" date="2016" name="Proc. Natl. Acad. Sci. U.S.A.">
        <title>Lipid metabolic changes in an early divergent fungus govern the establishment of a mutualistic symbiosis with endobacteria.</title>
        <authorList>
            <person name="Lastovetsky O.A."/>
            <person name="Gaspar M.L."/>
            <person name="Mondo S.J."/>
            <person name="LaButti K.M."/>
            <person name="Sandor L."/>
            <person name="Grigoriev I.V."/>
            <person name="Henry S.A."/>
            <person name="Pawlowska T.E."/>
        </authorList>
    </citation>
    <scope>NUCLEOTIDE SEQUENCE [LARGE SCALE GENOMIC DNA]</scope>
    <source>
        <strain evidence="1 2">ATCC 52813</strain>
    </source>
</reference>
<keyword evidence="2" id="KW-1185">Reference proteome</keyword>
<evidence type="ECO:0000313" key="1">
    <source>
        <dbReference type="EMBL" id="PHZ13508.1"/>
    </source>
</evidence>
<dbReference type="RefSeq" id="XP_023467216.1">
    <property type="nucleotide sequence ID" value="XM_023605407.1"/>
</dbReference>
<organism evidence="1 2">
    <name type="scientific">Rhizopus microsporus ATCC 52813</name>
    <dbReference type="NCBI Taxonomy" id="1340429"/>
    <lineage>
        <taxon>Eukaryota</taxon>
        <taxon>Fungi</taxon>
        <taxon>Fungi incertae sedis</taxon>
        <taxon>Mucoromycota</taxon>
        <taxon>Mucoromycotina</taxon>
        <taxon>Mucoromycetes</taxon>
        <taxon>Mucorales</taxon>
        <taxon>Mucorineae</taxon>
        <taxon>Rhizopodaceae</taxon>
        <taxon>Rhizopus</taxon>
    </lineage>
</organism>
<evidence type="ECO:0008006" key="3">
    <source>
        <dbReference type="Google" id="ProtNLM"/>
    </source>
</evidence>
<protein>
    <recommendedName>
        <fullName evidence="3">Transposase</fullName>
    </recommendedName>
</protein>
<accession>A0A2G4SXH6</accession>